<organism evidence="1 2">
    <name type="scientific">Hypsizygus marmoreus</name>
    <name type="common">White beech mushroom</name>
    <name type="synonym">Agaricus marmoreus</name>
    <dbReference type="NCBI Taxonomy" id="39966"/>
    <lineage>
        <taxon>Eukaryota</taxon>
        <taxon>Fungi</taxon>
        <taxon>Dikarya</taxon>
        <taxon>Basidiomycota</taxon>
        <taxon>Agaricomycotina</taxon>
        <taxon>Agaricomycetes</taxon>
        <taxon>Agaricomycetidae</taxon>
        <taxon>Agaricales</taxon>
        <taxon>Tricholomatineae</taxon>
        <taxon>Lyophyllaceae</taxon>
        <taxon>Hypsizygus</taxon>
    </lineage>
</organism>
<comment type="caution">
    <text evidence="1">The sequence shown here is derived from an EMBL/GenBank/DDBJ whole genome shotgun (WGS) entry which is preliminary data.</text>
</comment>
<keyword evidence="2" id="KW-1185">Reference proteome</keyword>
<proteinExistence type="predicted"/>
<evidence type="ECO:0000313" key="2">
    <source>
        <dbReference type="Proteomes" id="UP000076154"/>
    </source>
</evidence>
<name>A0A369J275_HYPMA</name>
<dbReference type="Proteomes" id="UP000076154">
    <property type="component" value="Unassembled WGS sequence"/>
</dbReference>
<reference evidence="1" key="1">
    <citation type="submission" date="2018-04" db="EMBL/GenBank/DDBJ databases">
        <title>Whole genome sequencing of Hypsizygus marmoreus.</title>
        <authorList>
            <person name="Choi I.-G."/>
            <person name="Min B."/>
            <person name="Kim J.-G."/>
            <person name="Kim S."/>
            <person name="Oh Y.-L."/>
            <person name="Kong W.-S."/>
            <person name="Park H."/>
            <person name="Jeong J."/>
            <person name="Song E.-S."/>
        </authorList>
    </citation>
    <scope>NUCLEOTIDE SEQUENCE [LARGE SCALE GENOMIC DNA]</scope>
    <source>
        <strain evidence="1">51987-8</strain>
    </source>
</reference>
<evidence type="ECO:0000313" key="1">
    <source>
        <dbReference type="EMBL" id="RDB15250.1"/>
    </source>
</evidence>
<dbReference type="EMBL" id="LUEZ02000184">
    <property type="protein sequence ID" value="RDB15250.1"/>
    <property type="molecule type" value="Genomic_DNA"/>
</dbReference>
<gene>
    <name evidence="1" type="ORF">Hypma_004769</name>
</gene>
<sequence>MDKPEVEFVVLPGCYPTRYEQHQSRKELVEYTPMPQAWCIYPVTKSTNQARASHRDVKATVASAFEGPATPRTEMKDREGCVLNA</sequence>
<protein>
    <submittedName>
        <fullName evidence="1">Uncharacterized protein</fullName>
    </submittedName>
</protein>
<dbReference type="AlphaFoldDB" id="A0A369J275"/>
<dbReference type="InParanoid" id="A0A369J275"/>
<accession>A0A369J275</accession>